<dbReference type="RefSeq" id="WP_372503618.1">
    <property type="nucleotide sequence ID" value="NZ_CDGJ01000078.1"/>
</dbReference>
<evidence type="ECO:0000313" key="10">
    <source>
        <dbReference type="Proteomes" id="UP001071230"/>
    </source>
</evidence>
<dbReference type="Pfam" id="PF12838">
    <property type="entry name" value="Fer4_7"/>
    <property type="match status" value="1"/>
</dbReference>
<evidence type="ECO:0000256" key="6">
    <source>
        <dbReference type="ARBA" id="ARBA00023014"/>
    </source>
</evidence>
<dbReference type="PANTHER" id="PTHR42859">
    <property type="entry name" value="OXIDOREDUCTASE"/>
    <property type="match status" value="1"/>
</dbReference>
<dbReference type="PROSITE" id="PS00198">
    <property type="entry name" value="4FE4S_FER_1"/>
    <property type="match status" value="2"/>
</dbReference>
<accession>A0A8S0WZM8</accession>
<dbReference type="Gene3D" id="3.30.70.20">
    <property type="match status" value="2"/>
</dbReference>
<dbReference type="InterPro" id="IPR017900">
    <property type="entry name" value="4Fe4S_Fe_S_CS"/>
</dbReference>
<dbReference type="InterPro" id="IPR050294">
    <property type="entry name" value="RnfB_subfamily"/>
</dbReference>
<keyword evidence="4" id="KW-0249">Electron transport</keyword>
<feature type="domain" description="4Fe-4S ferredoxin-type" evidence="7">
    <location>
        <begin position="39"/>
        <end position="69"/>
    </location>
</feature>
<proteinExistence type="predicted"/>
<dbReference type="SUPFAM" id="SSF54862">
    <property type="entry name" value="4Fe-4S ferredoxins"/>
    <property type="match status" value="2"/>
</dbReference>
<dbReference type="EMBL" id="LR746496">
    <property type="protein sequence ID" value="CAA7602051.1"/>
    <property type="molecule type" value="Genomic_DNA"/>
</dbReference>
<evidence type="ECO:0000256" key="4">
    <source>
        <dbReference type="ARBA" id="ARBA00022982"/>
    </source>
</evidence>
<reference evidence="9" key="1">
    <citation type="submission" date="2014-11" db="EMBL/GenBank/DDBJ databases">
        <authorList>
            <person name="Hornung B.V."/>
        </authorList>
    </citation>
    <scope>NUCLEOTIDE SEQUENCE</scope>
    <source>
        <strain evidence="9">INE</strain>
    </source>
</reference>
<evidence type="ECO:0000256" key="5">
    <source>
        <dbReference type="ARBA" id="ARBA00023004"/>
    </source>
</evidence>
<keyword evidence="10" id="KW-1185">Reference proteome</keyword>
<dbReference type="GO" id="GO:0046872">
    <property type="term" value="F:metal ion binding"/>
    <property type="evidence" value="ECO:0007669"/>
    <property type="project" value="UniProtKB-KW"/>
</dbReference>
<keyword evidence="5" id="KW-0408">Iron</keyword>
<evidence type="ECO:0000256" key="3">
    <source>
        <dbReference type="ARBA" id="ARBA00022723"/>
    </source>
</evidence>
<dbReference type="Pfam" id="PF00037">
    <property type="entry name" value="Fer4"/>
    <property type="match status" value="1"/>
</dbReference>
<gene>
    <name evidence="9" type="ORF">DEACI_2581</name>
    <name evidence="8" type="ORF">DEACI_2723</name>
</gene>
<dbReference type="InterPro" id="IPR017896">
    <property type="entry name" value="4Fe4S_Fe-S-bd"/>
</dbReference>
<dbReference type="KEGG" id="aacx:DEACI_2723"/>
<keyword evidence="3" id="KW-0479">Metal-binding</keyword>
<protein>
    <submittedName>
        <fullName evidence="9">4Fe-4S ferredoxin iron-sulfur binding domain protein</fullName>
    </submittedName>
    <submittedName>
        <fullName evidence="8">4Fe-4S ferredoxin-type, iron-sulphur binding domain protein</fullName>
    </submittedName>
</protein>
<keyword evidence="1" id="KW-0813">Transport</keyword>
<dbReference type="AlphaFoldDB" id="A0A8S0WZM8"/>
<name>A0A8S0WZM8_9FIRM</name>
<feature type="domain" description="4Fe-4S ferredoxin-type" evidence="7">
    <location>
        <begin position="260"/>
        <end position="289"/>
    </location>
</feature>
<evidence type="ECO:0000256" key="1">
    <source>
        <dbReference type="ARBA" id="ARBA00022448"/>
    </source>
</evidence>
<dbReference type="PANTHER" id="PTHR42859:SF10">
    <property type="entry name" value="DIMETHYLSULFOXIDE REDUCTASE CHAIN B"/>
    <property type="match status" value="1"/>
</dbReference>
<reference evidence="8" key="2">
    <citation type="submission" date="2020-01" db="EMBL/GenBank/DDBJ databases">
        <authorList>
            <person name="Hornung B."/>
        </authorList>
    </citation>
    <scope>NUCLEOTIDE SEQUENCE</scope>
    <source>
        <strain evidence="8">PacBioINE</strain>
    </source>
</reference>
<evidence type="ECO:0000256" key="2">
    <source>
        <dbReference type="ARBA" id="ARBA00022485"/>
    </source>
</evidence>
<evidence type="ECO:0000259" key="7">
    <source>
        <dbReference type="PROSITE" id="PS51379"/>
    </source>
</evidence>
<evidence type="ECO:0000313" key="8">
    <source>
        <dbReference type="EMBL" id="CAA7602051.1"/>
    </source>
</evidence>
<dbReference type="Proteomes" id="UP001071230">
    <property type="component" value="Unassembled WGS sequence"/>
</dbReference>
<keyword evidence="2" id="KW-0004">4Fe-4S</keyword>
<sequence>MAVNSQMLHHPYNCLNVKKPFARACRICIDACPHQAISEFRKLDPATCTECGVCMAACPSDGFVDRGSDGLHDYLFQAEEIVLNCPQAAPLGWEIPCLGLADRDLWLTLMLLARSKPVRILTGACAECEDRRACARSVEIFGQLHEEWPEHPFVQIQVKPDRGEEVVKPSLPGARRPAGLKEWRELGWKKVEGFLPGLAADETYDIPRTRQWLAEALEGCPEEEIPFQALFVGTSCTSCGVCTAICPQGALEKREKEGRVQLVLRPIQCVQCRRCVEICQSKALDFVLKPFSHRVLTGKILLHEGSPRYCGRCGKQIFDNSEPPLCIACATSAPEGDGNISSPSASE</sequence>
<evidence type="ECO:0000313" key="9">
    <source>
        <dbReference type="EMBL" id="CEJ08106.1"/>
    </source>
</evidence>
<keyword evidence="6" id="KW-0411">Iron-sulfur</keyword>
<feature type="domain" description="4Fe-4S ferredoxin-type" evidence="7">
    <location>
        <begin position="227"/>
        <end position="256"/>
    </location>
</feature>
<organism evidence="8">
    <name type="scientific">Acididesulfobacillus acetoxydans</name>
    <dbReference type="NCBI Taxonomy" id="1561005"/>
    <lineage>
        <taxon>Bacteria</taxon>
        <taxon>Bacillati</taxon>
        <taxon>Bacillota</taxon>
        <taxon>Clostridia</taxon>
        <taxon>Eubacteriales</taxon>
        <taxon>Peptococcaceae</taxon>
        <taxon>Acididesulfobacillus</taxon>
    </lineage>
</organism>
<dbReference type="Proteomes" id="UP000836597">
    <property type="component" value="Chromosome"/>
</dbReference>
<dbReference type="EMBL" id="CDGJ01000078">
    <property type="protein sequence ID" value="CEJ08106.1"/>
    <property type="molecule type" value="Genomic_DNA"/>
</dbReference>
<dbReference type="PROSITE" id="PS51379">
    <property type="entry name" value="4FE4S_FER_2"/>
    <property type="match status" value="3"/>
</dbReference>
<dbReference type="GO" id="GO:0051539">
    <property type="term" value="F:4 iron, 4 sulfur cluster binding"/>
    <property type="evidence" value="ECO:0007669"/>
    <property type="project" value="UniProtKB-KW"/>
</dbReference>